<evidence type="ECO:0000313" key="5">
    <source>
        <dbReference type="EMBL" id="MDT0442079.1"/>
    </source>
</evidence>
<dbReference type="Pfam" id="PF21274">
    <property type="entry name" value="Rng_hyd_C"/>
    <property type="match status" value="1"/>
</dbReference>
<accession>A0ABU2S2Q3</accession>
<evidence type="ECO:0000256" key="2">
    <source>
        <dbReference type="ARBA" id="ARBA00022630"/>
    </source>
</evidence>
<dbReference type="Pfam" id="PF01494">
    <property type="entry name" value="FAD_binding_3"/>
    <property type="match status" value="1"/>
</dbReference>
<organism evidence="5 6">
    <name type="scientific">Streptomyces johnsoniae</name>
    <dbReference type="NCBI Taxonomy" id="3075532"/>
    <lineage>
        <taxon>Bacteria</taxon>
        <taxon>Bacillati</taxon>
        <taxon>Actinomycetota</taxon>
        <taxon>Actinomycetes</taxon>
        <taxon>Kitasatosporales</taxon>
        <taxon>Streptomycetaceae</taxon>
        <taxon>Streptomyces</taxon>
    </lineage>
</organism>
<proteinExistence type="predicted"/>
<feature type="domain" description="FAD-binding" evidence="4">
    <location>
        <begin position="6"/>
        <end position="374"/>
    </location>
</feature>
<dbReference type="PRINTS" id="PR00420">
    <property type="entry name" value="RNGMNOXGNASE"/>
</dbReference>
<reference evidence="6" key="1">
    <citation type="submission" date="2023-07" db="EMBL/GenBank/DDBJ databases">
        <title>30 novel species of actinomycetes from the DSMZ collection.</title>
        <authorList>
            <person name="Nouioui I."/>
        </authorList>
    </citation>
    <scope>NUCLEOTIDE SEQUENCE [LARGE SCALE GENOMIC DNA]</scope>
    <source>
        <strain evidence="6">DSM 41886</strain>
    </source>
</reference>
<name>A0ABU2S2Q3_9ACTN</name>
<comment type="cofactor">
    <cofactor evidence="1">
        <name>FAD</name>
        <dbReference type="ChEBI" id="CHEBI:57692"/>
    </cofactor>
</comment>
<keyword evidence="6" id="KW-1185">Reference proteome</keyword>
<gene>
    <name evidence="5" type="ORF">RM779_05620</name>
</gene>
<keyword evidence="5" id="KW-0560">Oxidoreductase</keyword>
<dbReference type="InterPro" id="IPR050641">
    <property type="entry name" value="RIFMO-like"/>
</dbReference>
<evidence type="ECO:0000313" key="6">
    <source>
        <dbReference type="Proteomes" id="UP001183615"/>
    </source>
</evidence>
<evidence type="ECO:0000256" key="1">
    <source>
        <dbReference type="ARBA" id="ARBA00001974"/>
    </source>
</evidence>
<keyword evidence="5" id="KW-0503">Monooxygenase</keyword>
<dbReference type="RefSeq" id="WP_311616372.1">
    <property type="nucleotide sequence ID" value="NZ_JAVREV010000002.1"/>
</dbReference>
<protein>
    <submittedName>
        <fullName evidence="5">FAD-dependent monooxygenase</fullName>
    </submittedName>
</protein>
<comment type="caution">
    <text evidence="5">The sequence shown here is derived from an EMBL/GenBank/DDBJ whole genome shotgun (WGS) entry which is preliminary data.</text>
</comment>
<dbReference type="PANTHER" id="PTHR43004">
    <property type="entry name" value="TRK SYSTEM POTASSIUM UPTAKE PROTEIN"/>
    <property type="match status" value="1"/>
</dbReference>
<dbReference type="EMBL" id="JAVREV010000002">
    <property type="protein sequence ID" value="MDT0442079.1"/>
    <property type="molecule type" value="Genomic_DNA"/>
</dbReference>
<dbReference type="InterPro" id="IPR036188">
    <property type="entry name" value="FAD/NAD-bd_sf"/>
</dbReference>
<keyword evidence="2" id="KW-0285">Flavoprotein</keyword>
<dbReference type="Proteomes" id="UP001183615">
    <property type="component" value="Unassembled WGS sequence"/>
</dbReference>
<sequence>MTNDLDVPVLIAGGGAAGLTASLLLSRLGVTSLLVTTLPTTSALPKAHVLNQRTMEIMRDVGLADAVYAAGTPAGQMAYSGWYVGLSGDDPDHGRRVARIESWGAGGSSPEWQAASAERQANLPQHRLEPRLRARAEELAPGMVRFHHELTAFTQDADGVTAEVTDHGSGTALRVRARYLLGCDGGHTVGPALGIAHEGVRDMARMVTFHFSGDLSRWARDPEVLIRWLWLPQLGTGGVLVPLGPERWGPDSEEWACHLHYPAAEPRALDEAAVLADLRTALGPAAEGVTVHGISRWTLQGVVADRFRAGRVFLLGDAAHRHPPTGGLGMTSAIDDAQNLTWKLAAVLGGHAGEGLLDTYAAERRPVAAAGVRRALESTRNHLAITAHFGGGPQAGPAENWRLARRLWSGDPADRAARRAFLRTVAAQSMEFGELGVEFGYTYPQGALVPDGTPVPQNPDPVRIHLPAARPGHPLPHAWLADPDGEPLPVARLVTPGRFLLIAGEEGHDWCRAAEKAAARTGLPLDAVRVGHLDGDYLDGDYLDPRSTWTRWRGHGPAGAVLVRPDRFIGWRAAGADQDPEARLTAALDVSLARRRM</sequence>
<dbReference type="Gene3D" id="3.40.30.120">
    <property type="match status" value="1"/>
</dbReference>
<dbReference type="GO" id="GO:0004497">
    <property type="term" value="F:monooxygenase activity"/>
    <property type="evidence" value="ECO:0007669"/>
    <property type="project" value="UniProtKB-KW"/>
</dbReference>
<dbReference type="InterPro" id="IPR002938">
    <property type="entry name" value="FAD-bd"/>
</dbReference>
<evidence type="ECO:0000259" key="4">
    <source>
        <dbReference type="Pfam" id="PF01494"/>
    </source>
</evidence>
<dbReference type="PANTHER" id="PTHR43004:SF19">
    <property type="entry name" value="BINDING MONOOXYGENASE, PUTATIVE (JCVI)-RELATED"/>
    <property type="match status" value="1"/>
</dbReference>
<dbReference type="Gene3D" id="3.30.9.10">
    <property type="entry name" value="D-Amino Acid Oxidase, subunit A, domain 2"/>
    <property type="match status" value="1"/>
</dbReference>
<evidence type="ECO:0000256" key="3">
    <source>
        <dbReference type="ARBA" id="ARBA00022827"/>
    </source>
</evidence>
<dbReference type="SUPFAM" id="SSF51905">
    <property type="entry name" value="FAD/NAD(P)-binding domain"/>
    <property type="match status" value="1"/>
</dbReference>
<dbReference type="Gene3D" id="3.50.50.60">
    <property type="entry name" value="FAD/NAD(P)-binding domain"/>
    <property type="match status" value="1"/>
</dbReference>
<keyword evidence="3" id="KW-0274">FAD</keyword>